<dbReference type="Pfam" id="PF02633">
    <property type="entry name" value="Creatininase"/>
    <property type="match status" value="1"/>
</dbReference>
<comment type="similarity">
    <text evidence="5">Belongs to the creatininase superfamily.</text>
</comment>
<gene>
    <name evidence="6" type="ORF">MMIC_P1764</name>
</gene>
<dbReference type="STRING" id="1921010.MMIC_P1764"/>
<dbReference type="PANTHER" id="PTHR35005:SF1">
    <property type="entry name" value="2-AMINO-5-FORMYLAMINO-6-RIBOSYLAMINOPYRIMIDIN-4(3H)-ONE 5'-MONOPHOSPHATE DEFORMYLASE"/>
    <property type="match status" value="1"/>
</dbReference>
<evidence type="ECO:0000256" key="5">
    <source>
        <dbReference type="ARBA" id="ARBA00024029"/>
    </source>
</evidence>
<keyword evidence="2" id="KW-0479">Metal-binding</keyword>
<dbReference type="EMBL" id="BDFD01000015">
    <property type="protein sequence ID" value="GAV20790.1"/>
    <property type="molecule type" value="Genomic_DNA"/>
</dbReference>
<organism evidence="6 7">
    <name type="scientific">Mariprofundus micogutta</name>
    <dbReference type="NCBI Taxonomy" id="1921010"/>
    <lineage>
        <taxon>Bacteria</taxon>
        <taxon>Pseudomonadati</taxon>
        <taxon>Pseudomonadota</taxon>
        <taxon>Candidatius Mariprofundia</taxon>
        <taxon>Mariprofundales</taxon>
        <taxon>Mariprofundaceae</taxon>
        <taxon>Mariprofundus</taxon>
    </lineage>
</organism>
<comment type="cofactor">
    <cofactor evidence="1">
        <name>Zn(2+)</name>
        <dbReference type="ChEBI" id="CHEBI:29105"/>
    </cofactor>
</comment>
<dbReference type="InterPro" id="IPR024087">
    <property type="entry name" value="Creatininase-like_sf"/>
</dbReference>
<dbReference type="SUPFAM" id="SSF102215">
    <property type="entry name" value="Creatininase"/>
    <property type="match status" value="1"/>
</dbReference>
<proteinExistence type="inferred from homology"/>
<protein>
    <submittedName>
        <fullName evidence="6">Creatinine amidohydrolase</fullName>
    </submittedName>
</protein>
<name>A0A1L8CPE4_9PROT</name>
<dbReference type="GO" id="GO:0016811">
    <property type="term" value="F:hydrolase activity, acting on carbon-nitrogen (but not peptide) bonds, in linear amides"/>
    <property type="evidence" value="ECO:0007669"/>
    <property type="project" value="TreeGrafter"/>
</dbReference>
<reference evidence="6 7" key="1">
    <citation type="journal article" date="2017" name="Arch. Microbiol.">
        <title>Mariprofundus micogutta sp. nov., a novel iron-oxidizing zetaproteobacterium isolated from a deep-sea hydrothermal field at the Bayonnaise knoll of the Izu-Ogasawara arc, and a description of Mariprofundales ord. nov. and Zetaproteobacteria classis nov.</title>
        <authorList>
            <person name="Makita H."/>
            <person name="Tanaka E."/>
            <person name="Mitsunobu S."/>
            <person name="Miyazaki M."/>
            <person name="Nunoura T."/>
            <person name="Uematsu K."/>
            <person name="Takaki Y."/>
            <person name="Nishi S."/>
            <person name="Shimamura S."/>
            <person name="Takai K."/>
        </authorList>
    </citation>
    <scope>NUCLEOTIDE SEQUENCE [LARGE SCALE GENOMIC DNA]</scope>
    <source>
        <strain evidence="6 7">ET2</strain>
    </source>
</reference>
<evidence type="ECO:0000313" key="6">
    <source>
        <dbReference type="EMBL" id="GAV20790.1"/>
    </source>
</evidence>
<evidence type="ECO:0000256" key="4">
    <source>
        <dbReference type="ARBA" id="ARBA00022833"/>
    </source>
</evidence>
<evidence type="ECO:0000313" key="7">
    <source>
        <dbReference type="Proteomes" id="UP000231632"/>
    </source>
</evidence>
<accession>A0A1L8CPE4</accession>
<dbReference type="GO" id="GO:0009231">
    <property type="term" value="P:riboflavin biosynthetic process"/>
    <property type="evidence" value="ECO:0007669"/>
    <property type="project" value="TreeGrafter"/>
</dbReference>
<dbReference type="InterPro" id="IPR003785">
    <property type="entry name" value="Creatininase/forma_Hydrolase"/>
</dbReference>
<keyword evidence="3 6" id="KW-0378">Hydrolase</keyword>
<dbReference type="AlphaFoldDB" id="A0A1L8CPE4"/>
<keyword evidence="4" id="KW-0862">Zinc</keyword>
<sequence>MQLALSTWQEIEAYLEHSTGIIIPIGSTEQHGPNGLIGTDAICPTRISAGIEEQADILIAPTINYGMAQHHMAFAGTVTLRPSTLIQLVTDVITSLQQHGFTHFYFINGHGGNIPPVTTAFCEIYHAAGKSVGPAPRCRLANWWRNDHITALAAELYGDAEGHHATVSEVALSYFAHPEAVKNVSMSPDIAPNGEIYDAADYRLKFPDGRIGSNPALATVADGERFYQLAVDALLADYKTFISGAS</sequence>
<evidence type="ECO:0000256" key="1">
    <source>
        <dbReference type="ARBA" id="ARBA00001947"/>
    </source>
</evidence>
<keyword evidence="7" id="KW-1185">Reference proteome</keyword>
<dbReference type="Gene3D" id="3.40.50.10310">
    <property type="entry name" value="Creatininase"/>
    <property type="match status" value="1"/>
</dbReference>
<evidence type="ECO:0000256" key="3">
    <source>
        <dbReference type="ARBA" id="ARBA00022801"/>
    </source>
</evidence>
<dbReference type="RefSeq" id="WP_072660092.1">
    <property type="nucleotide sequence ID" value="NZ_BDFD01000015.1"/>
</dbReference>
<dbReference type="PANTHER" id="PTHR35005">
    <property type="entry name" value="3-DEHYDRO-SCYLLO-INOSOSE HYDROLASE"/>
    <property type="match status" value="1"/>
</dbReference>
<dbReference type="OrthoDB" id="9801445at2"/>
<comment type="caution">
    <text evidence="6">The sequence shown here is derived from an EMBL/GenBank/DDBJ whole genome shotgun (WGS) entry which is preliminary data.</text>
</comment>
<dbReference type="GO" id="GO:0046872">
    <property type="term" value="F:metal ion binding"/>
    <property type="evidence" value="ECO:0007669"/>
    <property type="project" value="UniProtKB-KW"/>
</dbReference>
<evidence type="ECO:0000256" key="2">
    <source>
        <dbReference type="ARBA" id="ARBA00022723"/>
    </source>
</evidence>
<dbReference type="Proteomes" id="UP000231632">
    <property type="component" value="Unassembled WGS sequence"/>
</dbReference>